<feature type="chain" id="PRO_5013039038" description="Autotransporter domain-containing protein" evidence="1">
    <location>
        <begin position="34"/>
        <end position="1036"/>
    </location>
</feature>
<accession>A0A2C6CUX3</accession>
<sequence length="1036" mass="109533">MENVKKSNIRIFKKNLILLSILSVVSTAPVVQAASIYWDNASGNNQFFGQQNWSNNSTPALNDDLYIYDSGNQTVELSLAAVDYYSPSLDGDYNHTLFVGEGSGNSASLKITSTPDSYQYTTYLSGSMSVGSNGGKGVVEYHDYIFDASNIENPEENRFTPKIHLETLSIGSGLNSDGLVSLTGSGKSASEYMMSSSALTVKDLHVGTDGGKGVLNVDGSSIDVGSMGYTEDQRTFSLGQGTDSGIAGTGTINILGGGKMMVSGSAYSEGVISAVIGKNQGNGALNISGSVVRNGETIQSQAVFAQGLEVGVNSGSIGSISVLNGASLSTMASNTDESNISAYIGVDNGSGSVLVSGENSIWKASGHTYIPSETNEVGHLSIGESGTGSLTVANGGVVSTGSTGYFNRHNETGYSSYEPVFDNSILGDLYLGNQVNGVGTLNIGGAEGHAPQMVGSVEVNKIIFGAGDGSIVFNHTDLSGNYTFTTDLVSSAEGKGTIKQVNGITEFDTDRSQFSGKTEITGGTLVVSNALGGSMSIAERGTLAGTGMVGTTTLYNGGNISPGAVFSTSPQTLTINGDLTMHSGSNYTVNMTTDSALDNPYVSDLLQVNGNAYLYGGGVTTQQDGDFTLYIPDSRWHVLSATGSVTGQFDKLVATPFVNINYEYDPQNVYLVVVRNDEDLCQPGMSGNECNIGGNIDENANNGGNGDIHDVIVSQPSVEAARESFKQLSGEIHASAKSALLEDSRFLREAVNNRLREESGSEGGAWAHTYGSWGSFNGNNNVADLKRNIGGVFIGVDQQINPTWTAGVMTGYSRASIDNKQRRASADRDDYHVGAYVKGQWDNLSLHTGLGQTWHQYSTDRSINIPGLQDRLTADYGARTSQLFAESRYQIPLTSTITMEPFVDGAYVQSYTQSFNESGGIARLSGASDTTDMFFTTIGNRFTQQLTLEGGQTAKLWGTVGWRHAYNEVTPDANLNFAGYSSFNIEGTQLSKDVAILEAGIDVSLTKETTVGVMYNGQIGDNSTDHGAKAYFNWRF</sequence>
<reference evidence="4" key="1">
    <citation type="submission" date="2017-09" db="EMBL/GenBank/DDBJ databases">
        <title>FDA dAtabase for Regulatory Grade micrObial Sequences (FDA-ARGOS): Supporting development and validation of Infectious Disease Dx tests.</title>
        <authorList>
            <person name="Minogue T."/>
            <person name="Wolcott M."/>
            <person name="Wasieloski L."/>
            <person name="Aguilar W."/>
            <person name="Moore D."/>
            <person name="Tallon L."/>
            <person name="Sadzewicz L."/>
            <person name="Ott S."/>
            <person name="Zhao X."/>
            <person name="Nagaraj S."/>
            <person name="Vavikolanu K."/>
            <person name="Aluvathingal J."/>
            <person name="Nadendla S."/>
            <person name="Sichtig H."/>
        </authorList>
    </citation>
    <scope>NUCLEOTIDE SEQUENCE [LARGE SCALE GENOMIC DNA]</scope>
    <source>
        <strain evidence="4">FDAARGOS_387</strain>
    </source>
</reference>
<dbReference type="InterPro" id="IPR036709">
    <property type="entry name" value="Autotransporte_beta_dom_sf"/>
</dbReference>
<dbReference type="GO" id="GO:0019867">
    <property type="term" value="C:outer membrane"/>
    <property type="evidence" value="ECO:0007669"/>
    <property type="project" value="InterPro"/>
</dbReference>
<comment type="caution">
    <text evidence="3">The sequence shown here is derived from an EMBL/GenBank/DDBJ whole genome shotgun (WGS) entry which is preliminary data.</text>
</comment>
<protein>
    <recommendedName>
        <fullName evidence="2">Autotransporter domain-containing protein</fullName>
    </recommendedName>
</protein>
<evidence type="ECO:0000313" key="4">
    <source>
        <dbReference type="Proteomes" id="UP000224974"/>
    </source>
</evidence>
<keyword evidence="1" id="KW-0732">Signal</keyword>
<feature type="signal peptide" evidence="1">
    <location>
        <begin position="1"/>
        <end position="33"/>
    </location>
</feature>
<dbReference type="InterPro" id="IPR030895">
    <property type="entry name" value="T5SS_PEPC_rpt"/>
</dbReference>
<name>A0A2C6CUX3_9GAMM</name>
<dbReference type="InterPro" id="IPR005546">
    <property type="entry name" value="Autotransporte_beta"/>
</dbReference>
<evidence type="ECO:0000259" key="2">
    <source>
        <dbReference type="PROSITE" id="PS51208"/>
    </source>
</evidence>
<dbReference type="NCBIfam" id="TIGR01414">
    <property type="entry name" value="autotrans_barl"/>
    <property type="match status" value="1"/>
</dbReference>
<dbReference type="OrthoDB" id="9780507at2"/>
<dbReference type="NCBIfam" id="TIGR04393">
    <property type="entry name" value="rpt_T5SS_PEPC"/>
    <property type="match status" value="1"/>
</dbReference>
<keyword evidence="4" id="KW-1185">Reference proteome</keyword>
<dbReference type="Pfam" id="PF03797">
    <property type="entry name" value="Autotransporter"/>
    <property type="match status" value="1"/>
</dbReference>
<dbReference type="Proteomes" id="UP000224974">
    <property type="component" value="Unassembled WGS sequence"/>
</dbReference>
<gene>
    <name evidence="3" type="ORF">CRN84_14485</name>
</gene>
<dbReference type="InterPro" id="IPR006315">
    <property type="entry name" value="OM_autotransptr_brl_dom"/>
</dbReference>
<organism evidence="3 4">
    <name type="scientific">Budvicia aquatica</name>
    <dbReference type="NCBI Taxonomy" id="82979"/>
    <lineage>
        <taxon>Bacteria</taxon>
        <taxon>Pseudomonadati</taxon>
        <taxon>Pseudomonadota</taxon>
        <taxon>Gammaproteobacteria</taxon>
        <taxon>Enterobacterales</taxon>
        <taxon>Budviciaceae</taxon>
        <taxon>Budvicia</taxon>
    </lineage>
</organism>
<dbReference type="Gene3D" id="2.40.128.130">
    <property type="entry name" value="Autotransporter beta-domain"/>
    <property type="match status" value="1"/>
</dbReference>
<dbReference type="PROSITE" id="PS51208">
    <property type="entry name" value="AUTOTRANSPORTER"/>
    <property type="match status" value="1"/>
</dbReference>
<dbReference type="AlphaFoldDB" id="A0A2C6CUX3"/>
<dbReference type="EMBL" id="PDDX01000001">
    <property type="protein sequence ID" value="PHI30459.1"/>
    <property type="molecule type" value="Genomic_DNA"/>
</dbReference>
<evidence type="ECO:0000256" key="1">
    <source>
        <dbReference type="SAM" id="SignalP"/>
    </source>
</evidence>
<dbReference type="SMART" id="SM00869">
    <property type="entry name" value="Autotransporter"/>
    <property type="match status" value="1"/>
</dbReference>
<feature type="domain" description="Autotransporter" evidence="2">
    <location>
        <begin position="758"/>
        <end position="1036"/>
    </location>
</feature>
<evidence type="ECO:0000313" key="3">
    <source>
        <dbReference type="EMBL" id="PHI30459.1"/>
    </source>
</evidence>
<dbReference type="SUPFAM" id="SSF103515">
    <property type="entry name" value="Autotransporter"/>
    <property type="match status" value="1"/>
</dbReference>
<proteinExistence type="predicted"/>